<comment type="caution">
    <text evidence="1">The sequence shown here is derived from an EMBL/GenBank/DDBJ whole genome shotgun (WGS) entry which is preliminary data.</text>
</comment>
<accession>A0A832M3P1</accession>
<organism evidence="1">
    <name type="scientific">Oscillatoriales cyanobacterium SpSt-402</name>
    <dbReference type="NCBI Taxonomy" id="2282168"/>
    <lineage>
        <taxon>Bacteria</taxon>
        <taxon>Bacillati</taxon>
        <taxon>Cyanobacteriota</taxon>
        <taxon>Cyanophyceae</taxon>
        <taxon>Oscillatoriophycideae</taxon>
        <taxon>Oscillatoriales</taxon>
    </lineage>
</organism>
<gene>
    <name evidence="1" type="ORF">ENR47_13480</name>
</gene>
<reference evidence="1" key="1">
    <citation type="journal article" date="2020" name="mSystems">
        <title>Genome- and Community-Level Interaction Insights into Carbon Utilization and Element Cycling Functions of Hydrothermarchaeota in Hydrothermal Sediment.</title>
        <authorList>
            <person name="Zhou Z."/>
            <person name="Liu Y."/>
            <person name="Xu W."/>
            <person name="Pan J."/>
            <person name="Luo Z.H."/>
            <person name="Li M."/>
        </authorList>
    </citation>
    <scope>NUCLEOTIDE SEQUENCE [LARGE SCALE GENOMIC DNA]</scope>
    <source>
        <strain evidence="1">SpSt-402</strain>
    </source>
</reference>
<evidence type="ECO:0000313" key="1">
    <source>
        <dbReference type="EMBL" id="HGW95268.1"/>
    </source>
</evidence>
<name>A0A832M3P1_9CYAN</name>
<dbReference type="EMBL" id="DSRD01000837">
    <property type="protein sequence ID" value="HGW95268.1"/>
    <property type="molecule type" value="Genomic_DNA"/>
</dbReference>
<sequence>MKSHTYCHTIRFRGSTHPQGRYQLQISEIGNNGQPQYRAQWDFPTLRNLLVFLKKYFPNSQMLIPPENQALAFEQVLAIAAL</sequence>
<dbReference type="AlphaFoldDB" id="A0A832M3P1"/>
<proteinExistence type="predicted"/>
<protein>
    <submittedName>
        <fullName evidence="1">Uncharacterized protein</fullName>
    </submittedName>
</protein>